<dbReference type="InterPro" id="IPR011545">
    <property type="entry name" value="DEAD/DEAH_box_helicase_dom"/>
</dbReference>
<protein>
    <submittedName>
        <fullName evidence="25">Uncharacterized protein</fullName>
    </submittedName>
</protein>
<dbReference type="PROSITE" id="PS51327">
    <property type="entry name" value="DICER_DSRBF"/>
    <property type="match status" value="1"/>
</dbReference>
<evidence type="ECO:0000256" key="3">
    <source>
        <dbReference type="ARBA" id="ARBA00004123"/>
    </source>
</evidence>
<dbReference type="SMART" id="SM00949">
    <property type="entry name" value="PAZ"/>
    <property type="match status" value="1"/>
</dbReference>
<evidence type="ECO:0000313" key="26">
    <source>
        <dbReference type="Proteomes" id="UP000008022"/>
    </source>
</evidence>
<dbReference type="PROSITE" id="PS50821">
    <property type="entry name" value="PAZ"/>
    <property type="match status" value="1"/>
</dbReference>
<dbReference type="InterPro" id="IPR014001">
    <property type="entry name" value="Helicase_ATP-bd"/>
</dbReference>
<dbReference type="GO" id="GO:0004525">
    <property type="term" value="F:ribonuclease III activity"/>
    <property type="evidence" value="ECO:0007669"/>
    <property type="project" value="InterPro"/>
</dbReference>
<dbReference type="Pfam" id="PF02170">
    <property type="entry name" value="PAZ"/>
    <property type="match status" value="1"/>
</dbReference>
<dbReference type="FunFam" id="3.30.160.20:FF:000038">
    <property type="entry name" value="Dicer-like 104"/>
    <property type="match status" value="1"/>
</dbReference>
<dbReference type="InterPro" id="IPR027417">
    <property type="entry name" value="P-loop_NTPase"/>
</dbReference>
<keyword evidence="11" id="KW-0347">Helicase</keyword>
<dbReference type="GO" id="GO:0005634">
    <property type="term" value="C:nucleus"/>
    <property type="evidence" value="ECO:0007669"/>
    <property type="project" value="UniProtKB-SubCell"/>
</dbReference>
<comment type="similarity">
    <text evidence="18">Belongs to the helicase family. Dicer subfamily.</text>
</comment>
<dbReference type="SMART" id="SM00535">
    <property type="entry name" value="RIBOc"/>
    <property type="match status" value="2"/>
</dbReference>
<dbReference type="eggNOG" id="KOG0701">
    <property type="taxonomic scope" value="Eukaryota"/>
</dbReference>
<evidence type="ECO:0000256" key="20">
    <source>
        <dbReference type="SAM" id="MobiDB-lite"/>
    </source>
</evidence>
<dbReference type="Pfam" id="PF00035">
    <property type="entry name" value="dsrm"/>
    <property type="match status" value="1"/>
</dbReference>
<dbReference type="PANTHER" id="PTHR14950">
    <property type="entry name" value="DICER-RELATED"/>
    <property type="match status" value="1"/>
</dbReference>
<evidence type="ECO:0000313" key="25">
    <source>
        <dbReference type="EnsemblPlants" id="ORUFI10G14570.1"/>
    </source>
</evidence>
<reference evidence="25" key="2">
    <citation type="submission" date="2015-06" db="UniProtKB">
        <authorList>
            <consortium name="EnsemblPlants"/>
        </authorList>
    </citation>
    <scope>IDENTIFICATION</scope>
</reference>
<dbReference type="FunFam" id="1.10.1520.10:FF:000004">
    <property type="entry name" value="Endoribonuclease dicer-like 1"/>
    <property type="match status" value="1"/>
</dbReference>
<feature type="compositionally biased region" description="Pro residues" evidence="20">
    <location>
        <begin position="80"/>
        <end position="89"/>
    </location>
</feature>
<dbReference type="InterPro" id="IPR036085">
    <property type="entry name" value="PAZ_dom_sf"/>
</dbReference>
<evidence type="ECO:0000256" key="8">
    <source>
        <dbReference type="ARBA" id="ARBA00022741"/>
    </source>
</evidence>
<organism evidence="25 26">
    <name type="scientific">Oryza rufipogon</name>
    <name type="common">Brownbeard rice</name>
    <name type="synonym">Asian wild rice</name>
    <dbReference type="NCBI Taxonomy" id="4529"/>
    <lineage>
        <taxon>Eukaryota</taxon>
        <taxon>Viridiplantae</taxon>
        <taxon>Streptophyta</taxon>
        <taxon>Embryophyta</taxon>
        <taxon>Tracheophyta</taxon>
        <taxon>Spermatophyta</taxon>
        <taxon>Magnoliopsida</taxon>
        <taxon>Liliopsida</taxon>
        <taxon>Poales</taxon>
        <taxon>Poaceae</taxon>
        <taxon>BOP clade</taxon>
        <taxon>Oryzoideae</taxon>
        <taxon>Oryzeae</taxon>
        <taxon>Oryzinae</taxon>
        <taxon>Oryza</taxon>
    </lineage>
</organism>
<feature type="compositionally biased region" description="Basic residues" evidence="20">
    <location>
        <begin position="90"/>
        <end position="100"/>
    </location>
</feature>
<evidence type="ECO:0000259" key="24">
    <source>
        <dbReference type="PROSITE" id="PS51327"/>
    </source>
</evidence>
<feature type="domain" description="RNase III" evidence="21">
    <location>
        <begin position="987"/>
        <end position="1156"/>
    </location>
</feature>
<name>A0A0E0R0K3_ORYRU</name>
<evidence type="ECO:0000256" key="9">
    <source>
        <dbReference type="ARBA" id="ARBA00022759"/>
    </source>
</evidence>
<evidence type="ECO:0000256" key="13">
    <source>
        <dbReference type="ARBA" id="ARBA00022842"/>
    </source>
</evidence>
<dbReference type="FunFam" id="3.30.160.380:FF:000001">
    <property type="entry name" value="Endoribonuclease dicer-like 1"/>
    <property type="match status" value="1"/>
</dbReference>
<dbReference type="InterPro" id="IPR001650">
    <property type="entry name" value="Helicase_C-like"/>
</dbReference>
<dbReference type="SMART" id="SM00487">
    <property type="entry name" value="DEXDc"/>
    <property type="match status" value="1"/>
</dbReference>
<reference evidence="26" key="1">
    <citation type="submission" date="2013-06" db="EMBL/GenBank/DDBJ databases">
        <authorList>
            <person name="Zhao Q."/>
        </authorList>
    </citation>
    <scope>NUCLEOTIDE SEQUENCE</scope>
    <source>
        <strain evidence="26">cv. W1943</strain>
    </source>
</reference>
<comment type="subcellular location">
    <subcellularLocation>
        <location evidence="3">Nucleus</location>
    </subcellularLocation>
</comment>
<dbReference type="InterPro" id="IPR038248">
    <property type="entry name" value="Dicer_dimer_sf"/>
</dbReference>
<dbReference type="InterPro" id="IPR005034">
    <property type="entry name" value="Dicer_dimerisation"/>
</dbReference>
<comment type="cofactor">
    <cofactor evidence="2">
        <name>Mg(2+)</name>
        <dbReference type="ChEBI" id="CHEBI:18420"/>
    </cofactor>
</comment>
<evidence type="ECO:0000256" key="17">
    <source>
        <dbReference type="ARBA" id="ARBA00023242"/>
    </source>
</evidence>
<dbReference type="GO" id="GO:0004386">
    <property type="term" value="F:helicase activity"/>
    <property type="evidence" value="ECO:0007669"/>
    <property type="project" value="UniProtKB-KW"/>
</dbReference>
<evidence type="ECO:0000256" key="11">
    <source>
        <dbReference type="ARBA" id="ARBA00022806"/>
    </source>
</evidence>
<dbReference type="Gene3D" id="1.10.1520.10">
    <property type="entry name" value="Ribonuclease III domain"/>
    <property type="match status" value="2"/>
</dbReference>
<evidence type="ECO:0000256" key="19">
    <source>
        <dbReference type="PROSITE-ProRule" id="PRU00657"/>
    </source>
</evidence>
<keyword evidence="16" id="KW-0464">Manganese</keyword>
<dbReference type="OMA" id="CCVNLIR"/>
<dbReference type="Proteomes" id="UP000008022">
    <property type="component" value="Unassembled WGS sequence"/>
</dbReference>
<keyword evidence="12" id="KW-0067">ATP-binding</keyword>
<dbReference type="GO" id="GO:0046872">
    <property type="term" value="F:metal ion binding"/>
    <property type="evidence" value="ECO:0007669"/>
    <property type="project" value="UniProtKB-KW"/>
</dbReference>
<feature type="domain" description="Helicase ATP-binding" evidence="23">
    <location>
        <begin position="118"/>
        <end position="294"/>
    </location>
</feature>
<evidence type="ECO:0000256" key="4">
    <source>
        <dbReference type="ARBA" id="ARBA00011499"/>
    </source>
</evidence>
<keyword evidence="26" id="KW-1185">Reference proteome</keyword>
<evidence type="ECO:0000259" key="23">
    <source>
        <dbReference type="PROSITE" id="PS51192"/>
    </source>
</evidence>
<proteinExistence type="inferred from homology"/>
<dbReference type="Gene3D" id="3.40.50.300">
    <property type="entry name" value="P-loop containing nucleotide triphosphate hydrolases"/>
    <property type="match status" value="2"/>
</dbReference>
<sequence length="1593" mass="179654">MTGPHVGLSPHISATAAAALHRANQLSSSSSHRRLTHFAFSHSPPPRRRFIPTSPPCASPPPNPPNPAAAAMADDEAAVLPPPPPLPPPRRPHRQLRPRGSRLTADTTPRTSQYQVEVFEAALRGNTIAVLDTGSGKTMVAVMLAREHARRVRAGEAPRRIVVFLAPTVHLVHQQFEVIREYSDLDVMMCSGASRVGEWGADHWKEEVGRKEIVVMTPQILLDALRHAFLTMSAVSLLIFDECHRACGSHPYARIMKEFYFGSQWRPDVFGMTASPIYIVEDRNELESFSPPATIVNKYYDAYMVDFDNLKSKLQILSDEFDALLVGLQESPSNKFKDTDNILETSRKSLSRYHGKILYSLNDLGPIITSESNRGNSSTRSSNEVLCLIFVDRIMTAKAVEREYIKRCSESSSSEIYFGFVPSWKDVTEEGVDVPNCSCVIRFDLPRTVCSYVQSRGRARRNNSEFILMIERGNLQQQEHIFRMIQTGYYVKNCALYRHPNALSYDLSIQGMYTYQVQSTGATITADCCVNLIRKYCEKLPKDRYFMPKPSFEVTIEDGLFKCTLTLPPNAAFQSIVGPLSSSSNLSKQLVSLEACKKLHQLGELNDHLVPLTEEPMDTDFTTADEKCISGPGTTKRKELHGTTCVLALSGTWIHDSENITLNTYRIDFLCDQEGENYAGFVLLMEPELDDDVAPSKMDLFLIPNKMVYTTVTPRGKVQLNKKQLGKGKLFQEFFFNGIFGRLFHGSRKSGAQRDFIFKKGHEIQWNTESMYLLLPLRDSSYIQDDLSIHWEAIESCAGAVEQLWSSYQGDENVIPVNYIPQKRRGGQEEIIHLANKSLHCSSIKDSVVLSLHTGRIYTVLDLILDTTAEDSFDEMCKGKASPFTSFVDYYHQKYGIIIQHPEQPLLLLKQSHNAHNLLFSKLKYLGTGYTPYSNGSTGKPLLMEKEQIHARVPPELLIHLDVTTDILKSFYLLPSVIHRLQSLMLASQLRREIGYNQHIPVTLILEAITTLRCCETFSLERLELLGDSVLKYVVGCDLFLRYPMKHEGQLSDMRSKAVCNATLHKHGIWRSLQGYVRDNAFDPRRWVAPGQISLRPFPCNCGIETAFVPSHRRYIRDDPSFVVGKPCDRGHRWMCSKTISDCVEALVGAYYVGGGIAAALWVMRWFGIDIKCDMKLLQEVKFNASHLCSLSKINDIEELEAKLKYNFSVKGLLLEAITHPSLQELGVDYCYQRLEFLGDSVLDLLITRHLYATHTDVDPGELTDLRSALVSNENFAQAVVRNNIHSHLQHGSGILLEQITEYVRSNLECQGKESEFLQHTTCKVPKVLGDIMESIAGAVFIDTDFNVDMVWEIFEPLLSPLITPDKLALPPYRELLELCSHIGCFLNSKCTSKGEEVIIEMSLQLRDELLVAQGHDRNKKRAKAKAASRILADLKQQGLSIKQCLSKAKQLDIVTSDLQFDLTSSGTQLSYSDLNDYHILEGLSSVKKEVVLPLKMEKGGPRSALFKLCKILQWPMPEFEFVEQRFRTPIVMDGATTTNFNSFVSTITLHIPDATTITFQGERWTDKRSAQDSASLMMLHKLQELKICICKT</sequence>
<dbReference type="PROSITE" id="PS50142">
    <property type="entry name" value="RNASE_3_2"/>
    <property type="match status" value="2"/>
</dbReference>
<dbReference type="Pfam" id="PF00271">
    <property type="entry name" value="Helicase_C"/>
    <property type="match status" value="1"/>
</dbReference>
<accession>A0A0E0R0K3</accession>
<dbReference type="PROSITE" id="PS51192">
    <property type="entry name" value="HELICASE_ATP_BIND_1"/>
    <property type="match status" value="1"/>
</dbReference>
<comment type="cofactor">
    <cofactor evidence="1">
        <name>Mn(2+)</name>
        <dbReference type="ChEBI" id="CHEBI:29035"/>
    </cofactor>
</comment>
<dbReference type="HOGENOM" id="CLU_000907_4_4_1"/>
<evidence type="ECO:0000256" key="18">
    <source>
        <dbReference type="ARBA" id="ARBA00035116"/>
    </source>
</evidence>
<keyword evidence="13" id="KW-0460">Magnesium</keyword>
<keyword evidence="7" id="KW-0677">Repeat</keyword>
<evidence type="ECO:0000256" key="1">
    <source>
        <dbReference type="ARBA" id="ARBA00001936"/>
    </source>
</evidence>
<evidence type="ECO:0000256" key="7">
    <source>
        <dbReference type="ARBA" id="ARBA00022737"/>
    </source>
</evidence>
<keyword evidence="15" id="KW-0943">RNA-mediated gene silencing</keyword>
<dbReference type="Pfam" id="PF00636">
    <property type="entry name" value="Ribonuclease_3"/>
    <property type="match status" value="2"/>
</dbReference>
<dbReference type="Gene3D" id="3.30.160.20">
    <property type="match status" value="1"/>
</dbReference>
<dbReference type="FunFam" id="1.10.1520.10:FF:000008">
    <property type="entry name" value="Dicer-like 104"/>
    <property type="match status" value="1"/>
</dbReference>
<feature type="compositionally biased region" description="Pro residues" evidence="20">
    <location>
        <begin position="53"/>
        <end position="67"/>
    </location>
</feature>
<dbReference type="GO" id="GO:0005737">
    <property type="term" value="C:cytoplasm"/>
    <property type="evidence" value="ECO:0007669"/>
    <property type="project" value="TreeGrafter"/>
</dbReference>
<keyword evidence="8" id="KW-0547">Nucleotide-binding</keyword>
<keyword evidence="9" id="KW-0255">Endonuclease</keyword>
<dbReference type="CDD" id="cd00593">
    <property type="entry name" value="RIBOc"/>
    <property type="match status" value="2"/>
</dbReference>
<evidence type="ECO:0000256" key="12">
    <source>
        <dbReference type="ARBA" id="ARBA00022840"/>
    </source>
</evidence>
<dbReference type="InterPro" id="IPR003100">
    <property type="entry name" value="PAZ_dom"/>
</dbReference>
<feature type="domain" description="RNase III" evidence="21">
    <location>
        <begin position="1197"/>
        <end position="1345"/>
    </location>
</feature>
<dbReference type="GO" id="GO:0010267">
    <property type="term" value="P:ta-siRNA processing"/>
    <property type="evidence" value="ECO:0007669"/>
    <property type="project" value="UniProtKB-ARBA"/>
</dbReference>
<dbReference type="STRING" id="4529.A0A0E0R0K3"/>
<dbReference type="PROSITE" id="PS00517">
    <property type="entry name" value="RNASE_3_1"/>
    <property type="match status" value="1"/>
</dbReference>
<feature type="region of interest" description="Disordered" evidence="20">
    <location>
        <begin position="38"/>
        <end position="110"/>
    </location>
</feature>
<evidence type="ECO:0000256" key="2">
    <source>
        <dbReference type="ARBA" id="ARBA00001946"/>
    </source>
</evidence>
<evidence type="ECO:0000256" key="5">
    <source>
        <dbReference type="ARBA" id="ARBA00022722"/>
    </source>
</evidence>
<dbReference type="CDD" id="cd18034">
    <property type="entry name" value="DEXHc_dicer"/>
    <property type="match status" value="1"/>
</dbReference>
<dbReference type="InterPro" id="IPR036389">
    <property type="entry name" value="RNase_III_sf"/>
</dbReference>
<dbReference type="GO" id="GO:0005524">
    <property type="term" value="F:ATP binding"/>
    <property type="evidence" value="ECO:0007669"/>
    <property type="project" value="UniProtKB-KW"/>
</dbReference>
<evidence type="ECO:0000256" key="16">
    <source>
        <dbReference type="ARBA" id="ARBA00023211"/>
    </source>
</evidence>
<evidence type="ECO:0000259" key="21">
    <source>
        <dbReference type="PROSITE" id="PS50142"/>
    </source>
</evidence>
<evidence type="ECO:0000256" key="14">
    <source>
        <dbReference type="ARBA" id="ARBA00022884"/>
    </source>
</evidence>
<dbReference type="InterPro" id="IPR014720">
    <property type="entry name" value="dsRBD_dom"/>
</dbReference>
<keyword evidence="10" id="KW-0378">Hydrolase</keyword>
<keyword evidence="17" id="KW-0539">Nucleus</keyword>
<dbReference type="Gene3D" id="3.30.160.380">
    <property type="entry name" value="Dicer dimerisation domain"/>
    <property type="match status" value="1"/>
</dbReference>
<dbReference type="Gene3D" id="2.170.260.10">
    <property type="entry name" value="paz domain"/>
    <property type="match status" value="1"/>
</dbReference>
<dbReference type="FunFam" id="2.170.260.10:FF:000004">
    <property type="entry name" value="Dicer-like 104"/>
    <property type="match status" value="1"/>
</dbReference>
<dbReference type="EnsemblPlants" id="ORUFI10G14570.1">
    <property type="protein sequence ID" value="ORUFI10G14570.1"/>
    <property type="gene ID" value="ORUFI10G14570"/>
</dbReference>
<dbReference type="SUPFAM" id="SSF52540">
    <property type="entry name" value="P-loop containing nucleoside triphosphate hydrolases"/>
    <property type="match status" value="2"/>
</dbReference>
<evidence type="ECO:0000256" key="6">
    <source>
        <dbReference type="ARBA" id="ARBA00022723"/>
    </source>
</evidence>
<dbReference type="Gramene" id="ORUFI10G14570.1">
    <property type="protein sequence ID" value="ORUFI10G14570.1"/>
    <property type="gene ID" value="ORUFI10G14570"/>
</dbReference>
<dbReference type="SUPFAM" id="SSF69065">
    <property type="entry name" value="RNase III domain-like"/>
    <property type="match status" value="2"/>
</dbReference>
<dbReference type="SUPFAM" id="SSF101690">
    <property type="entry name" value="PAZ domain"/>
    <property type="match status" value="1"/>
</dbReference>
<keyword evidence="6" id="KW-0479">Metal-binding</keyword>
<keyword evidence="5" id="KW-0540">Nuclease</keyword>
<evidence type="ECO:0000259" key="22">
    <source>
        <dbReference type="PROSITE" id="PS50821"/>
    </source>
</evidence>
<dbReference type="InterPro" id="IPR000999">
    <property type="entry name" value="RNase_III_dom"/>
</dbReference>
<evidence type="ECO:0000256" key="15">
    <source>
        <dbReference type="ARBA" id="ARBA00023158"/>
    </source>
</evidence>
<feature type="domain" description="Dicer dsRNA-binding fold" evidence="24">
    <location>
        <begin position="529"/>
        <end position="619"/>
    </location>
</feature>
<evidence type="ECO:0000256" key="10">
    <source>
        <dbReference type="ARBA" id="ARBA00022801"/>
    </source>
</evidence>
<comment type="subunit">
    <text evidence="4">May interact with ARGONAUTE1 or PINHEAD through their common PAZ domains.</text>
</comment>
<dbReference type="GO" id="GO:0003723">
    <property type="term" value="F:RNA binding"/>
    <property type="evidence" value="ECO:0007669"/>
    <property type="project" value="UniProtKB-UniRule"/>
</dbReference>
<feature type="domain" description="PAZ" evidence="22">
    <location>
        <begin position="830"/>
        <end position="962"/>
    </location>
</feature>
<dbReference type="PANTHER" id="PTHR14950:SF31">
    <property type="entry name" value="ENDORIBONUCLEASE DICER HOMOLOG 3B"/>
    <property type="match status" value="1"/>
</dbReference>
<dbReference type="Pfam" id="PF00270">
    <property type="entry name" value="DEAD"/>
    <property type="match status" value="1"/>
</dbReference>
<dbReference type="Pfam" id="PF03368">
    <property type="entry name" value="Dicer_dimer"/>
    <property type="match status" value="1"/>
</dbReference>
<keyword evidence="14 19" id="KW-0694">RNA-binding</keyword>